<comment type="caution">
    <text evidence="3">The sequence shown here is derived from an EMBL/GenBank/DDBJ whole genome shotgun (WGS) entry which is preliminary data.</text>
</comment>
<feature type="transmembrane region" description="Helical" evidence="2">
    <location>
        <begin position="36"/>
        <end position="58"/>
    </location>
</feature>
<dbReference type="Proteomes" id="UP000775547">
    <property type="component" value="Unassembled WGS sequence"/>
</dbReference>
<organism evidence="3 4">
    <name type="scientific">Asterophora parasitica</name>
    <dbReference type="NCBI Taxonomy" id="117018"/>
    <lineage>
        <taxon>Eukaryota</taxon>
        <taxon>Fungi</taxon>
        <taxon>Dikarya</taxon>
        <taxon>Basidiomycota</taxon>
        <taxon>Agaricomycotina</taxon>
        <taxon>Agaricomycetes</taxon>
        <taxon>Agaricomycetidae</taxon>
        <taxon>Agaricales</taxon>
        <taxon>Tricholomatineae</taxon>
        <taxon>Lyophyllaceae</taxon>
        <taxon>Asterophora</taxon>
    </lineage>
</organism>
<dbReference type="EMBL" id="JABCKV010000231">
    <property type="protein sequence ID" value="KAG5641950.1"/>
    <property type="molecule type" value="Genomic_DNA"/>
</dbReference>
<keyword evidence="2" id="KW-0812">Transmembrane</keyword>
<reference evidence="3" key="1">
    <citation type="submission" date="2020-07" db="EMBL/GenBank/DDBJ databases">
        <authorList>
            <person name="Nieuwenhuis M."/>
            <person name="Van De Peppel L.J.J."/>
        </authorList>
    </citation>
    <scope>NUCLEOTIDE SEQUENCE</scope>
    <source>
        <strain evidence="3">AP01</strain>
        <tissue evidence="3">Mycelium</tissue>
    </source>
</reference>
<proteinExistence type="predicted"/>
<protein>
    <submittedName>
        <fullName evidence="3">Uncharacterized protein</fullName>
    </submittedName>
</protein>
<gene>
    <name evidence="3" type="ORF">DXG03_003939</name>
</gene>
<keyword evidence="2" id="KW-1133">Transmembrane helix</keyword>
<dbReference type="OrthoDB" id="100006at2759"/>
<feature type="region of interest" description="Disordered" evidence="1">
    <location>
        <begin position="98"/>
        <end position="125"/>
    </location>
</feature>
<evidence type="ECO:0000313" key="3">
    <source>
        <dbReference type="EMBL" id="KAG5641950.1"/>
    </source>
</evidence>
<keyword evidence="4" id="KW-1185">Reference proteome</keyword>
<sequence>MLAYPIVYCVIILPLSIVRWIGFVQERGGGENTIGAAPTMTVLGIFGLSGAANVVLLLTTRPNSVLFGHTTNYAPRLSRPTGGSVSVATNASLNVYKTRGSVTDPDHDASNDLGRLPSRSSMGWA</sequence>
<feature type="transmembrane region" description="Helical" evidence="2">
    <location>
        <begin position="7"/>
        <end position="24"/>
    </location>
</feature>
<reference evidence="3" key="2">
    <citation type="submission" date="2021-10" db="EMBL/GenBank/DDBJ databases">
        <title>Phylogenomics reveals ancestral predisposition of the termite-cultivated fungus Termitomyces towards a domesticated lifestyle.</title>
        <authorList>
            <person name="Auxier B."/>
            <person name="Grum-Grzhimaylo A."/>
            <person name="Cardenas M.E."/>
            <person name="Lodge J.D."/>
            <person name="Laessoe T."/>
            <person name="Pedersen O."/>
            <person name="Smith M.E."/>
            <person name="Kuyper T.W."/>
            <person name="Franco-Molano E.A."/>
            <person name="Baroni T.J."/>
            <person name="Aanen D.K."/>
        </authorList>
    </citation>
    <scope>NUCLEOTIDE SEQUENCE</scope>
    <source>
        <strain evidence="3">AP01</strain>
        <tissue evidence="3">Mycelium</tissue>
    </source>
</reference>
<keyword evidence="2" id="KW-0472">Membrane</keyword>
<evidence type="ECO:0000256" key="1">
    <source>
        <dbReference type="SAM" id="MobiDB-lite"/>
    </source>
</evidence>
<evidence type="ECO:0000256" key="2">
    <source>
        <dbReference type="SAM" id="Phobius"/>
    </source>
</evidence>
<dbReference type="AlphaFoldDB" id="A0A9P7G735"/>
<accession>A0A9P7G735</accession>
<evidence type="ECO:0000313" key="4">
    <source>
        <dbReference type="Proteomes" id="UP000775547"/>
    </source>
</evidence>
<name>A0A9P7G735_9AGAR</name>